<evidence type="ECO:0000313" key="3">
    <source>
        <dbReference type="Proteomes" id="UP000034054"/>
    </source>
</evidence>
<keyword evidence="1" id="KW-1133">Transmembrane helix</keyword>
<gene>
    <name evidence="2" type="ORF">UY76_C0005G0010</name>
</gene>
<dbReference type="SUPFAM" id="SSF53474">
    <property type="entry name" value="alpha/beta-Hydrolases"/>
    <property type="match status" value="1"/>
</dbReference>
<dbReference type="EMBL" id="LCRH01000005">
    <property type="protein sequence ID" value="KKW33356.1"/>
    <property type="molecule type" value="Genomic_DNA"/>
</dbReference>
<feature type="transmembrane region" description="Helical" evidence="1">
    <location>
        <begin position="6"/>
        <end position="24"/>
    </location>
</feature>
<evidence type="ECO:0000256" key="1">
    <source>
        <dbReference type="SAM" id="Phobius"/>
    </source>
</evidence>
<accession>A0A0G1XQZ9</accession>
<keyword evidence="1" id="KW-0472">Membrane</keyword>
<organism evidence="2 3">
    <name type="scientific">Candidatus Uhrbacteria bacterium GW2011_GWA2_52_8d</name>
    <dbReference type="NCBI Taxonomy" id="1618979"/>
    <lineage>
        <taxon>Bacteria</taxon>
        <taxon>Candidatus Uhriibacteriota</taxon>
    </lineage>
</organism>
<sequence>MNESYYKICILVFIGLIVGGFLFIKKEELRELFNSPSEIAESLTLEEGISQVSFQQVQRIGTKTVEGTSVALFTAFILNPTTGDRQAVWLFLPELEQDVPLVVMVQGGSGNSEEFVKSGSGRDAPAELIASNALAVIAYDALGVGRSQGDQDYQGFADQDGLAAIVSAGKALDGVDEQTVGLASFSYGVTSAVGVLARYPELGISFYSDWEGPSSRFYTTVGCGASGRYKELTSPAIRDCQDVDYWFEREAEALMKGVSGLFYYWRIQEENDHVQSTYGHTVEMLTAAQFAGIPWFRVNNGEVNRVYDEGDVPTVPNANHYVEYVIPHILEMIRLLQEEDA</sequence>
<comment type="caution">
    <text evidence="2">The sequence shown here is derived from an EMBL/GenBank/DDBJ whole genome shotgun (WGS) entry which is preliminary data.</text>
</comment>
<name>A0A0G1XQZ9_9BACT</name>
<proteinExistence type="predicted"/>
<evidence type="ECO:0000313" key="2">
    <source>
        <dbReference type="EMBL" id="KKW33356.1"/>
    </source>
</evidence>
<reference evidence="2 3" key="1">
    <citation type="journal article" date="2015" name="Nature">
        <title>rRNA introns, odd ribosomes, and small enigmatic genomes across a large radiation of phyla.</title>
        <authorList>
            <person name="Brown C.T."/>
            <person name="Hug L.A."/>
            <person name="Thomas B.C."/>
            <person name="Sharon I."/>
            <person name="Castelle C.J."/>
            <person name="Singh A."/>
            <person name="Wilkins M.J."/>
            <person name="Williams K.H."/>
            <person name="Banfield J.F."/>
        </authorList>
    </citation>
    <scope>NUCLEOTIDE SEQUENCE [LARGE SCALE GENOMIC DNA]</scope>
</reference>
<protein>
    <submittedName>
        <fullName evidence="2">Uncharacterized protein</fullName>
    </submittedName>
</protein>
<keyword evidence="1" id="KW-0812">Transmembrane</keyword>
<dbReference type="AlphaFoldDB" id="A0A0G1XQZ9"/>
<dbReference type="Gene3D" id="3.40.50.1820">
    <property type="entry name" value="alpha/beta hydrolase"/>
    <property type="match status" value="1"/>
</dbReference>
<dbReference type="InterPro" id="IPR029058">
    <property type="entry name" value="AB_hydrolase_fold"/>
</dbReference>
<dbReference type="Proteomes" id="UP000034054">
    <property type="component" value="Unassembled WGS sequence"/>
</dbReference>